<dbReference type="Gene3D" id="3.40.50.360">
    <property type="match status" value="1"/>
</dbReference>
<keyword evidence="2" id="KW-0288">FMN</keyword>
<evidence type="ECO:0000313" key="5">
    <source>
        <dbReference type="Proteomes" id="UP000000442"/>
    </source>
</evidence>
<dbReference type="KEGG" id="dat:HRM2_34210"/>
<reference evidence="4 5" key="1">
    <citation type="journal article" date="2009" name="Environ. Microbiol.">
        <title>Genome sequence of Desulfobacterium autotrophicum HRM2, a marine sulfate reducer oxidizing organic carbon completely to carbon dioxide.</title>
        <authorList>
            <person name="Strittmatter A.W."/>
            <person name="Liesegang H."/>
            <person name="Rabus R."/>
            <person name="Decker I."/>
            <person name="Amann J."/>
            <person name="Andres S."/>
            <person name="Henne A."/>
            <person name="Fricke W.F."/>
            <person name="Martinez-Arias R."/>
            <person name="Bartels D."/>
            <person name="Goesmann A."/>
            <person name="Krause L."/>
            <person name="Puehler A."/>
            <person name="Klenk H.P."/>
            <person name="Richter M."/>
            <person name="Schuler M."/>
            <person name="Gloeckner F.O."/>
            <person name="Meyerdierks A."/>
            <person name="Gottschalk G."/>
            <person name="Amann R."/>
        </authorList>
    </citation>
    <scope>NUCLEOTIDE SEQUENCE [LARGE SCALE GENOMIC DNA]</scope>
    <source>
        <strain evidence="5">ATCC 43914 / DSM 3382 / HRM2</strain>
    </source>
</reference>
<dbReference type="eggNOG" id="COG0655">
    <property type="taxonomic scope" value="Bacteria"/>
</dbReference>
<dbReference type="InterPro" id="IPR051796">
    <property type="entry name" value="ISF_SsuE-like"/>
</dbReference>
<accession>C0QMH9</accession>
<dbReference type="HOGENOM" id="CLU_050993_0_1_7"/>
<proteinExistence type="predicted"/>
<dbReference type="STRING" id="177437.HRM2_34210"/>
<organism evidence="4 5">
    <name type="scientific">Desulforapulum autotrophicum (strain ATCC 43914 / DSM 3382 / VKM B-1955 / HRM2)</name>
    <name type="common">Desulfobacterium autotrophicum</name>
    <dbReference type="NCBI Taxonomy" id="177437"/>
    <lineage>
        <taxon>Bacteria</taxon>
        <taxon>Pseudomonadati</taxon>
        <taxon>Thermodesulfobacteriota</taxon>
        <taxon>Desulfobacteria</taxon>
        <taxon>Desulfobacterales</taxon>
        <taxon>Desulfobacteraceae</taxon>
        <taxon>Desulforapulum</taxon>
    </lineage>
</organism>
<evidence type="ECO:0000256" key="2">
    <source>
        <dbReference type="ARBA" id="ARBA00022643"/>
    </source>
</evidence>
<dbReference type="SUPFAM" id="SSF52218">
    <property type="entry name" value="Flavoproteins"/>
    <property type="match status" value="1"/>
</dbReference>
<feature type="domain" description="NADPH-dependent FMN reductase-like" evidence="3">
    <location>
        <begin position="3"/>
        <end position="142"/>
    </location>
</feature>
<gene>
    <name evidence="4" type="ordered locus">HRM2_34210</name>
</gene>
<evidence type="ECO:0000256" key="1">
    <source>
        <dbReference type="ARBA" id="ARBA00022630"/>
    </source>
</evidence>
<keyword evidence="5" id="KW-1185">Reference proteome</keyword>
<dbReference type="InterPro" id="IPR029039">
    <property type="entry name" value="Flavoprotein-like_sf"/>
</dbReference>
<dbReference type="EMBL" id="CP001087">
    <property type="protein sequence ID" value="ACN16496.1"/>
    <property type="molecule type" value="Genomic_DNA"/>
</dbReference>
<dbReference type="InterPro" id="IPR005025">
    <property type="entry name" value="FMN_Rdtase-like_dom"/>
</dbReference>
<dbReference type="PANTHER" id="PTHR43278:SF1">
    <property type="entry name" value="IRON-SULFUR FLAVOPROTEIN MJ1083"/>
    <property type="match status" value="1"/>
</dbReference>
<dbReference type="AlphaFoldDB" id="C0QMH9"/>
<dbReference type="Pfam" id="PF03358">
    <property type="entry name" value="FMN_red"/>
    <property type="match status" value="1"/>
</dbReference>
<evidence type="ECO:0000259" key="3">
    <source>
        <dbReference type="Pfam" id="PF03358"/>
    </source>
</evidence>
<dbReference type="Proteomes" id="UP000000442">
    <property type="component" value="Chromosome"/>
</dbReference>
<keyword evidence="1" id="KW-0285">Flavoprotein</keyword>
<evidence type="ECO:0000313" key="4">
    <source>
        <dbReference type="EMBL" id="ACN16496.1"/>
    </source>
</evidence>
<dbReference type="GO" id="GO:0016491">
    <property type="term" value="F:oxidoreductase activity"/>
    <property type="evidence" value="ECO:0007669"/>
    <property type="project" value="InterPro"/>
</dbReference>
<name>C0QMH9_DESAH</name>
<dbReference type="RefSeq" id="WP_015905257.1">
    <property type="nucleotide sequence ID" value="NC_012108.1"/>
</dbReference>
<dbReference type="PANTHER" id="PTHR43278">
    <property type="entry name" value="NAD(P)H-DEPENDENT FMN-CONTAINING OXIDOREDUCTASE YWQN-RELATED"/>
    <property type="match status" value="1"/>
</dbReference>
<dbReference type="OrthoDB" id="9805976at2"/>
<sequence length="279" mass="30962">MKRVLGLIGSPRKSGNCEIMTKEISRNIAEPHELFLLHLSDFNIKSCTGCYQCLFNDSCHLKDDLEIIIEQMKQADAFIIAAPAYVLGANAALKQLLDRSLAFHRHSAEIRRKPAIAVGLAGLKGKAGRTLLDIEGFLMGMGLTQKMSAMVYAALPGEVVLDDHNRQLAKAFAQSLFADAPLKNTIACPLCGSRTFRFSEGNEVQCMLCSNYGSIDMDAGVPRFTMALEDDIALSNEAVINHGQWLMDMKKRFKGVKEELKKIREDYRGEGKRVRPLPQ</sequence>
<protein>
    <submittedName>
        <fullName evidence="4">NADPH-dependent FMN reductase</fullName>
    </submittedName>
</protein>